<dbReference type="CDD" id="cd05276">
    <property type="entry name" value="p53_inducible_oxidoreductase"/>
    <property type="match status" value="1"/>
</dbReference>
<comment type="caution">
    <text evidence="5">The sequence shown here is derived from an EMBL/GenBank/DDBJ whole genome shotgun (WGS) entry which is preliminary data.</text>
</comment>
<dbReference type="InterPro" id="IPR013149">
    <property type="entry name" value="ADH-like_C"/>
</dbReference>
<dbReference type="InterPro" id="IPR036291">
    <property type="entry name" value="NAD(P)-bd_dom_sf"/>
</dbReference>
<dbReference type="InterPro" id="IPR013154">
    <property type="entry name" value="ADH-like_N"/>
</dbReference>
<dbReference type="OrthoDB" id="3509362at2759"/>
<dbReference type="GO" id="GO:0070402">
    <property type="term" value="F:NADPH binding"/>
    <property type="evidence" value="ECO:0007669"/>
    <property type="project" value="TreeGrafter"/>
</dbReference>
<dbReference type="GO" id="GO:0003960">
    <property type="term" value="F:quinone reductase (NADPH) activity"/>
    <property type="evidence" value="ECO:0007669"/>
    <property type="project" value="UniProtKB-EC"/>
</dbReference>
<dbReference type="Pfam" id="PF00107">
    <property type="entry name" value="ADH_zinc_N"/>
    <property type="match status" value="1"/>
</dbReference>
<dbReference type="InterPro" id="IPR011032">
    <property type="entry name" value="GroES-like_sf"/>
</dbReference>
<dbReference type="InterPro" id="IPR020843">
    <property type="entry name" value="ER"/>
</dbReference>
<evidence type="ECO:0000256" key="2">
    <source>
        <dbReference type="ARBA" id="ARBA00023002"/>
    </source>
</evidence>
<feature type="domain" description="Enoyl reductase (ER)" evidence="4">
    <location>
        <begin position="43"/>
        <end position="401"/>
    </location>
</feature>
<dbReference type="PANTHER" id="PTHR48106">
    <property type="entry name" value="QUINONE OXIDOREDUCTASE PIG3-RELATED"/>
    <property type="match status" value="1"/>
</dbReference>
<dbReference type="SUPFAM" id="SSF50129">
    <property type="entry name" value="GroES-like"/>
    <property type="match status" value="1"/>
</dbReference>
<reference evidence="5 6" key="1">
    <citation type="submission" date="2014-05" db="EMBL/GenBank/DDBJ databases">
        <authorList>
            <person name="Sibley D."/>
            <person name="Venepally P."/>
            <person name="Karamycheva S."/>
            <person name="Hadjithomas M."/>
            <person name="Khan A."/>
            <person name="Brunk B."/>
            <person name="Roos D."/>
            <person name="Caler E."/>
            <person name="Lorenzi H."/>
        </authorList>
    </citation>
    <scope>NUCLEOTIDE SEQUENCE [LARGE SCALE GENOMIC DNA]</scope>
    <source>
        <strain evidence="5 6">RUB</strain>
    </source>
</reference>
<dbReference type="Proteomes" id="UP000028834">
    <property type="component" value="Unassembled WGS sequence"/>
</dbReference>
<evidence type="ECO:0000256" key="3">
    <source>
        <dbReference type="SAM" id="MobiDB-lite"/>
    </source>
</evidence>
<keyword evidence="2 5" id="KW-0560">Oxidoreductase</keyword>
<dbReference type="Pfam" id="PF08240">
    <property type="entry name" value="ADH_N"/>
    <property type="match status" value="1"/>
</dbReference>
<name>A0A086LUR7_TOXGO</name>
<dbReference type="EC" id="1.6.5.5" evidence="5"/>
<dbReference type="VEuPathDB" id="ToxoDB:TGRUB_244870"/>
<dbReference type="InterPro" id="IPR014189">
    <property type="entry name" value="Quinone_OxRdtase_PIG3"/>
</dbReference>
<evidence type="ECO:0000313" key="6">
    <source>
        <dbReference type="Proteomes" id="UP000028834"/>
    </source>
</evidence>
<dbReference type="SUPFAM" id="SSF51735">
    <property type="entry name" value="NAD(P)-binding Rossmann-fold domains"/>
    <property type="match status" value="1"/>
</dbReference>
<dbReference type="Gene3D" id="3.40.50.720">
    <property type="entry name" value="NAD(P)-binding Rossmann-like Domain"/>
    <property type="match status" value="1"/>
</dbReference>
<dbReference type="SMART" id="SM00829">
    <property type="entry name" value="PKS_ER"/>
    <property type="match status" value="1"/>
</dbReference>
<dbReference type="AlphaFoldDB" id="A0A086LUR7"/>
<evidence type="ECO:0000259" key="4">
    <source>
        <dbReference type="SMART" id="SM00829"/>
    </source>
</evidence>
<feature type="region of interest" description="Disordered" evidence="3">
    <location>
        <begin position="169"/>
        <end position="194"/>
    </location>
</feature>
<gene>
    <name evidence="5" type="ORF">TGRUB_244870</name>
</gene>
<accession>A0A086LUR7</accession>
<keyword evidence="1" id="KW-0521">NADP</keyword>
<organism evidence="5 6">
    <name type="scientific">Toxoplasma gondii RUB</name>
    <dbReference type="NCBI Taxonomy" id="935652"/>
    <lineage>
        <taxon>Eukaryota</taxon>
        <taxon>Sar</taxon>
        <taxon>Alveolata</taxon>
        <taxon>Apicomplexa</taxon>
        <taxon>Conoidasida</taxon>
        <taxon>Coccidia</taxon>
        <taxon>Eucoccidiorida</taxon>
        <taxon>Eimeriorina</taxon>
        <taxon>Sarcocystidae</taxon>
        <taxon>Toxoplasma</taxon>
    </lineage>
</organism>
<dbReference type="PANTHER" id="PTHR48106:SF18">
    <property type="entry name" value="QUINONE OXIDOREDUCTASE PIG3"/>
    <property type="match status" value="1"/>
</dbReference>
<sequence length="407" mass="43281">MVLSAPLRRLPHMMRAVLVDAAPLSGPPAVEAKNQQSFKLFLGSAAMPQARKEKNEILIRVCAAGVNRMDLLQKRGKYPPPPGASTILGPEAAGVVASSGTRFREGDRVMALLQGGGYAEYVAVEEGLCMPIPSTLSFSQAAAIPENWLTAYQLLHFVAGLQPASTPSSACLSSSPPSSATATADSLNSSEHGERQTDACPFVCAGASGRRLPIRSVLIHAAASGVGTALVQLCRLLAIPTIIASAGSDEKLQLCKTLGATHLINHRAVEGRFSEAVKNATHGLGVDLLLDPVGASFMQENAQSCALDASWVLYGALGGVRVPSFDLQLLFARRIRLLSSTLRSQDLSYRESLVRSFEETILPKLADSSLRVILDSIYTASEADQAHQRLEKNENRGKVVLTFPCPS</sequence>
<dbReference type="Gene3D" id="3.90.180.10">
    <property type="entry name" value="Medium-chain alcohol dehydrogenases, catalytic domain"/>
    <property type="match status" value="2"/>
</dbReference>
<feature type="compositionally biased region" description="Low complexity" evidence="3">
    <location>
        <begin position="169"/>
        <end position="186"/>
    </location>
</feature>
<protein>
    <submittedName>
        <fullName evidence="5">Putative quinone oxidoreductase</fullName>
        <ecNumber evidence="5">1.6.5.5</ecNumber>
    </submittedName>
</protein>
<evidence type="ECO:0000256" key="1">
    <source>
        <dbReference type="ARBA" id="ARBA00022857"/>
    </source>
</evidence>
<dbReference type="GO" id="GO:0048038">
    <property type="term" value="F:quinone binding"/>
    <property type="evidence" value="ECO:0007669"/>
    <property type="project" value="TreeGrafter"/>
</dbReference>
<evidence type="ECO:0000313" key="5">
    <source>
        <dbReference type="EMBL" id="KFG60385.1"/>
    </source>
</evidence>
<proteinExistence type="predicted"/>
<dbReference type="EMBL" id="AFYV02001929">
    <property type="protein sequence ID" value="KFG60385.1"/>
    <property type="molecule type" value="Genomic_DNA"/>
</dbReference>